<evidence type="ECO:0000256" key="1">
    <source>
        <dbReference type="SAM" id="Phobius"/>
    </source>
</evidence>
<dbReference type="RefSeq" id="WP_187001280.1">
    <property type="nucleotide sequence ID" value="NZ_CP060414.2"/>
</dbReference>
<name>A0A7H1MDK6_9NEIS</name>
<gene>
    <name evidence="2" type="ORF">H7A79_0991</name>
</gene>
<feature type="transmembrane region" description="Helical" evidence="1">
    <location>
        <begin position="40"/>
        <end position="58"/>
    </location>
</feature>
<accession>A0A7H1MDK6</accession>
<dbReference type="Proteomes" id="UP000516412">
    <property type="component" value="Chromosome"/>
</dbReference>
<keyword evidence="1" id="KW-0472">Membrane</keyword>
<proteinExistence type="predicted"/>
<evidence type="ECO:0000313" key="2">
    <source>
        <dbReference type="EMBL" id="QNT59721.1"/>
    </source>
</evidence>
<feature type="transmembrane region" description="Helical" evidence="1">
    <location>
        <begin position="12"/>
        <end position="34"/>
    </location>
</feature>
<dbReference type="EMBL" id="CP060414">
    <property type="protein sequence ID" value="QNT59721.1"/>
    <property type="molecule type" value="Genomic_DNA"/>
</dbReference>
<keyword evidence="1" id="KW-1133">Transmembrane helix</keyword>
<reference evidence="2" key="1">
    <citation type="submission" date="2024-06" db="EMBL/GenBank/DDBJ databases">
        <title>Complete Genome Sequence of mouse commensal type strain Neisseria musculi.</title>
        <authorList>
            <person name="Thapa E."/>
            <person name="Aluvathingal J."/>
            <person name="Nadendla S."/>
            <person name="Mehta A."/>
            <person name="Tettelin H."/>
            <person name="Weyand N.J."/>
        </authorList>
    </citation>
    <scope>NUCLEOTIDE SEQUENCE</scope>
    <source>
        <strain evidence="2">NW831</strain>
    </source>
</reference>
<sequence>MKELLDYLNDVISMFRWLLAFAFFSLLATIAAIAYNFYPIITLTVVGLTIIGWIAEIFKQRQSKSS</sequence>
<keyword evidence="3" id="KW-1185">Reference proteome</keyword>
<evidence type="ECO:0000313" key="3">
    <source>
        <dbReference type="Proteomes" id="UP000516412"/>
    </source>
</evidence>
<organism evidence="2 3">
    <name type="scientific">Neisseria musculi</name>
    <dbReference type="NCBI Taxonomy" id="1815583"/>
    <lineage>
        <taxon>Bacteria</taxon>
        <taxon>Pseudomonadati</taxon>
        <taxon>Pseudomonadota</taxon>
        <taxon>Betaproteobacteria</taxon>
        <taxon>Neisseriales</taxon>
        <taxon>Neisseriaceae</taxon>
        <taxon>Neisseria</taxon>
    </lineage>
</organism>
<protein>
    <submittedName>
        <fullName evidence="2">Membrane protein</fullName>
    </submittedName>
</protein>
<dbReference type="KEGG" id="nmus:H7A79_0991"/>
<keyword evidence="1" id="KW-0812">Transmembrane</keyword>
<dbReference type="AlphaFoldDB" id="A0A7H1MDK6"/>